<dbReference type="Gramene" id="PRQ33037">
    <property type="protein sequence ID" value="PRQ33037"/>
    <property type="gene ID" value="RchiOBHm_Chr5g0053061"/>
</dbReference>
<reference evidence="1 2" key="1">
    <citation type="journal article" date="2018" name="Nat. Genet.">
        <title>The Rosa genome provides new insights in the design of modern roses.</title>
        <authorList>
            <person name="Bendahmane M."/>
        </authorList>
    </citation>
    <scope>NUCLEOTIDE SEQUENCE [LARGE SCALE GENOMIC DNA]</scope>
    <source>
        <strain evidence="2">cv. Old Blush</strain>
    </source>
</reference>
<gene>
    <name evidence="1" type="ORF">RchiOBHm_Chr5g0053061</name>
</gene>
<name>A0A2P6QFU7_ROSCH</name>
<evidence type="ECO:0000313" key="1">
    <source>
        <dbReference type="EMBL" id="PRQ33037.1"/>
    </source>
</evidence>
<accession>A0A2P6QFU7</accession>
<dbReference type="AlphaFoldDB" id="A0A2P6QFU7"/>
<keyword evidence="2" id="KW-1185">Reference proteome</keyword>
<protein>
    <submittedName>
        <fullName evidence="1">Uncharacterized protein</fullName>
    </submittedName>
</protein>
<comment type="caution">
    <text evidence="1">The sequence shown here is derived from an EMBL/GenBank/DDBJ whole genome shotgun (WGS) entry which is preliminary data.</text>
</comment>
<evidence type="ECO:0000313" key="2">
    <source>
        <dbReference type="Proteomes" id="UP000238479"/>
    </source>
</evidence>
<sequence length="56" mass="6497">MKCHQKWIMAREKSENNVNIVLTSTYVRKLKIGHVSSMVHSMVDVYQAIFKMALSN</sequence>
<organism evidence="1 2">
    <name type="scientific">Rosa chinensis</name>
    <name type="common">China rose</name>
    <dbReference type="NCBI Taxonomy" id="74649"/>
    <lineage>
        <taxon>Eukaryota</taxon>
        <taxon>Viridiplantae</taxon>
        <taxon>Streptophyta</taxon>
        <taxon>Embryophyta</taxon>
        <taxon>Tracheophyta</taxon>
        <taxon>Spermatophyta</taxon>
        <taxon>Magnoliopsida</taxon>
        <taxon>eudicotyledons</taxon>
        <taxon>Gunneridae</taxon>
        <taxon>Pentapetalae</taxon>
        <taxon>rosids</taxon>
        <taxon>fabids</taxon>
        <taxon>Rosales</taxon>
        <taxon>Rosaceae</taxon>
        <taxon>Rosoideae</taxon>
        <taxon>Rosoideae incertae sedis</taxon>
        <taxon>Rosa</taxon>
    </lineage>
</organism>
<proteinExistence type="predicted"/>
<dbReference type="EMBL" id="PDCK01000043">
    <property type="protein sequence ID" value="PRQ33037.1"/>
    <property type="molecule type" value="Genomic_DNA"/>
</dbReference>
<dbReference type="Proteomes" id="UP000238479">
    <property type="component" value="Chromosome 5"/>
</dbReference>